<evidence type="ECO:0000256" key="2">
    <source>
        <dbReference type="ARBA" id="ARBA00022559"/>
    </source>
</evidence>
<dbReference type="CDD" id="cd00340">
    <property type="entry name" value="GSH_Peroxidase"/>
    <property type="match status" value="1"/>
</dbReference>
<dbReference type="GO" id="GO:0004601">
    <property type="term" value="F:peroxidase activity"/>
    <property type="evidence" value="ECO:0007669"/>
    <property type="project" value="UniProtKB-KW"/>
</dbReference>
<gene>
    <name evidence="5" type="ORF">J1899_11320</name>
</gene>
<organism evidence="5 6">
    <name type="scientific">Cytobacillus gottheilii</name>
    <dbReference type="NCBI Taxonomy" id="859144"/>
    <lineage>
        <taxon>Bacteria</taxon>
        <taxon>Bacillati</taxon>
        <taxon>Bacillota</taxon>
        <taxon>Bacilli</taxon>
        <taxon>Bacillales</taxon>
        <taxon>Bacillaceae</taxon>
        <taxon>Cytobacillus</taxon>
    </lineage>
</organism>
<reference evidence="5 6" key="1">
    <citation type="submission" date="2021-03" db="EMBL/GenBank/DDBJ databases">
        <title>The first data on the complete genome of the tetrodotoxin-producing bacterium.</title>
        <authorList>
            <person name="Melnikova D.I."/>
            <person name="Nijland R."/>
            <person name="Magarlamov T.Y."/>
        </authorList>
    </citation>
    <scope>NUCLEOTIDE SEQUENCE [LARGE SCALE GENOMIC DNA]</scope>
    <source>
        <strain evidence="5 6">1839</strain>
    </source>
</reference>
<keyword evidence="6" id="KW-1185">Reference proteome</keyword>
<dbReference type="PRINTS" id="PR01011">
    <property type="entry name" value="GLUTPROXDASE"/>
</dbReference>
<dbReference type="PROSITE" id="PS51355">
    <property type="entry name" value="GLUTATHIONE_PEROXID_3"/>
    <property type="match status" value="1"/>
</dbReference>
<name>A0ABX8F7D9_9BACI</name>
<dbReference type="RefSeq" id="WP_214473736.1">
    <property type="nucleotide sequence ID" value="NZ_CP071709.1"/>
</dbReference>
<comment type="similarity">
    <text evidence="1 4">Belongs to the glutathione peroxidase family.</text>
</comment>
<dbReference type="InterPro" id="IPR029760">
    <property type="entry name" value="GPX_CS"/>
</dbReference>
<sequence>MAIFDYKVKTASGLTTTLEKYKGKVILIVNTATKCSFTPQLTDLQKLQEKYGEQGFQILAFPSNQFADQEPLKDGEIAEFCAIKHGVNFPIFKKIDVRGDNAHPLFTYLSEQKPFDGFNLNHPVSKLLMSILNNRYPHYLVGDSIKWNFTKFLIDREGNVIERYESTAEPYEMEPAIEGLLEEAGI</sequence>
<evidence type="ECO:0000256" key="1">
    <source>
        <dbReference type="ARBA" id="ARBA00006926"/>
    </source>
</evidence>
<dbReference type="PANTHER" id="PTHR11592">
    <property type="entry name" value="GLUTATHIONE PEROXIDASE"/>
    <property type="match status" value="1"/>
</dbReference>
<dbReference type="InterPro" id="IPR036249">
    <property type="entry name" value="Thioredoxin-like_sf"/>
</dbReference>
<evidence type="ECO:0000256" key="4">
    <source>
        <dbReference type="RuleBase" id="RU000499"/>
    </source>
</evidence>
<dbReference type="Gene3D" id="3.40.30.10">
    <property type="entry name" value="Glutaredoxin"/>
    <property type="match status" value="1"/>
</dbReference>
<keyword evidence="3 4" id="KW-0560">Oxidoreductase</keyword>
<dbReference type="Pfam" id="PF00255">
    <property type="entry name" value="GSHPx"/>
    <property type="match status" value="1"/>
</dbReference>
<proteinExistence type="inferred from homology"/>
<dbReference type="EMBL" id="CP071709">
    <property type="protein sequence ID" value="QVY59663.1"/>
    <property type="molecule type" value="Genomic_DNA"/>
</dbReference>
<evidence type="ECO:0000313" key="6">
    <source>
        <dbReference type="Proteomes" id="UP000679247"/>
    </source>
</evidence>
<dbReference type="InterPro" id="IPR000889">
    <property type="entry name" value="Glutathione_peroxidase"/>
</dbReference>
<dbReference type="PIRSF" id="PIRSF000303">
    <property type="entry name" value="Glutathion_perox"/>
    <property type="match status" value="1"/>
</dbReference>
<protein>
    <recommendedName>
        <fullName evidence="4">Glutathione peroxidase</fullName>
    </recommendedName>
</protein>
<dbReference type="PANTHER" id="PTHR11592:SF78">
    <property type="entry name" value="GLUTATHIONE PEROXIDASE"/>
    <property type="match status" value="1"/>
</dbReference>
<accession>A0ABX8F7D9</accession>
<evidence type="ECO:0000256" key="3">
    <source>
        <dbReference type="ARBA" id="ARBA00023002"/>
    </source>
</evidence>
<dbReference type="PROSITE" id="PS00763">
    <property type="entry name" value="GLUTATHIONE_PEROXID_2"/>
    <property type="match status" value="1"/>
</dbReference>
<dbReference type="SUPFAM" id="SSF52833">
    <property type="entry name" value="Thioredoxin-like"/>
    <property type="match status" value="1"/>
</dbReference>
<dbReference type="Proteomes" id="UP000679247">
    <property type="component" value="Chromosome"/>
</dbReference>
<evidence type="ECO:0000313" key="5">
    <source>
        <dbReference type="EMBL" id="QVY59663.1"/>
    </source>
</evidence>
<keyword evidence="2 4" id="KW-0575">Peroxidase</keyword>